<comment type="subcellular location">
    <subcellularLocation>
        <location evidence="1">Cell inner membrane</location>
        <topology evidence="1">Multi-pass membrane protein</topology>
    </subcellularLocation>
    <subcellularLocation>
        <location evidence="18">Cell membrane</location>
        <topology evidence="18">Multi-pass membrane protein</topology>
    </subcellularLocation>
</comment>
<dbReference type="PRINTS" id="PR00864">
    <property type="entry name" value="PREPILNPTASE"/>
</dbReference>
<dbReference type="EC" id="2.1.1.-" evidence="18"/>
<accession>A0A2N9YH48</accession>
<evidence type="ECO:0000256" key="6">
    <source>
        <dbReference type="ARBA" id="ARBA00022670"/>
    </source>
</evidence>
<proteinExistence type="inferred from homology"/>
<name>A0A2N9YH48_9GAMM</name>
<dbReference type="GO" id="GO:0008168">
    <property type="term" value="F:methyltransferase activity"/>
    <property type="evidence" value="ECO:0007669"/>
    <property type="project" value="UniProtKB-KW"/>
</dbReference>
<dbReference type="RefSeq" id="WP_062152447.1">
    <property type="nucleotide sequence ID" value="NZ_CP012373.2"/>
</dbReference>
<dbReference type="STRING" id="288004.AL038_10065"/>
<evidence type="ECO:0000256" key="12">
    <source>
        <dbReference type="ARBA" id="ARBA00023136"/>
    </source>
</evidence>
<evidence type="ECO:0000256" key="19">
    <source>
        <dbReference type="SAM" id="Phobius"/>
    </source>
</evidence>
<evidence type="ECO:0000256" key="7">
    <source>
        <dbReference type="ARBA" id="ARBA00022679"/>
    </source>
</evidence>
<dbReference type="PANTHER" id="PTHR30487">
    <property type="entry name" value="TYPE 4 PREPILIN-LIKE PROTEINS LEADER PEPTIDE-PROCESSING ENZYME"/>
    <property type="match status" value="1"/>
</dbReference>
<dbReference type="OrthoDB" id="9789291at2"/>
<dbReference type="Gene3D" id="1.20.120.1220">
    <property type="match status" value="1"/>
</dbReference>
<feature type="transmembrane region" description="Helical" evidence="19">
    <location>
        <begin position="190"/>
        <end position="211"/>
    </location>
</feature>
<sequence length="299" mass="33064">METLAYIATNPLLAVFLIGILGLIVGSFLNVIIYRLPVMMERDWRKQCEEILQQPTSSVTEPVFNIAYPPSRCPHCGHQITALENIPILSYLWQRGQCTGCHASISSRYPIIEGVSALLAMITVWQAWSFLGFGLPLLGVVILTWALLALSMIDIDHQLLPDDITLPFLWLGVLLNLLGFYPSVGLYNSIIGVMAGYMSLWSVYILFKLVTGKEGMGAGDFKLLAMLGAWMGWQALPVIVILSSLVGATFGILMIVVRGQDKSIPISFGPYLAMAGWIHLLWGDMLIHWYQTMMGVSIG</sequence>
<keyword evidence="3" id="KW-1003">Cell membrane</keyword>
<evidence type="ECO:0000256" key="1">
    <source>
        <dbReference type="ARBA" id="ARBA00004429"/>
    </source>
</evidence>
<evidence type="ECO:0000256" key="8">
    <source>
        <dbReference type="ARBA" id="ARBA00022691"/>
    </source>
</evidence>
<dbReference type="Proteomes" id="UP000234271">
    <property type="component" value="Chromosome"/>
</dbReference>
<dbReference type="Pfam" id="PF06750">
    <property type="entry name" value="A24_N_bact"/>
    <property type="match status" value="1"/>
</dbReference>
<dbReference type="GO" id="GO:0006465">
    <property type="term" value="P:signal peptide processing"/>
    <property type="evidence" value="ECO:0007669"/>
    <property type="project" value="TreeGrafter"/>
</dbReference>
<dbReference type="EMBL" id="CP018889">
    <property type="protein sequence ID" value="AUI69729.1"/>
    <property type="molecule type" value="Genomic_DNA"/>
</dbReference>
<dbReference type="GO" id="GO:0005886">
    <property type="term" value="C:plasma membrane"/>
    <property type="evidence" value="ECO:0007669"/>
    <property type="project" value="UniProtKB-SubCell"/>
</dbReference>
<feature type="transmembrane region" description="Helical" evidence="19">
    <location>
        <begin position="134"/>
        <end position="153"/>
    </location>
</feature>
<protein>
    <recommendedName>
        <fullName evidence="16 18">Prepilin leader peptidase/N-methyltransferase</fullName>
        <ecNumber evidence="18">2.1.1.-</ecNumber>
        <ecNumber evidence="15 18">3.4.23.43</ecNumber>
    </recommendedName>
</protein>
<evidence type="ECO:0000256" key="15">
    <source>
        <dbReference type="ARBA" id="ARBA00067082"/>
    </source>
</evidence>
<dbReference type="InterPro" id="IPR010627">
    <property type="entry name" value="Prepilin_pept_A24_N"/>
</dbReference>
<keyword evidence="5 18" id="KW-0489">Methyltransferase</keyword>
<dbReference type="KEGG" id="blep:AL038_10065"/>
<feature type="transmembrane region" description="Helical" evidence="19">
    <location>
        <begin position="268"/>
        <end position="290"/>
    </location>
</feature>
<keyword evidence="4" id="KW-0997">Cell inner membrane</keyword>
<keyword evidence="10 18" id="KW-0378">Hydrolase</keyword>
<reference evidence="23" key="1">
    <citation type="submission" date="2016-12" db="EMBL/GenBank/DDBJ databases">
        <title>Complete Genome Sequence of Beggiatoa leptomitiformis D-401.</title>
        <authorList>
            <person name="Fomenkov A."/>
            <person name="Vincze T."/>
            <person name="Grabovich M."/>
            <person name="Anton B.P."/>
            <person name="Dubinina G."/>
            <person name="Orlova M."/>
            <person name="Belousova E."/>
            <person name="Roberts R.J."/>
        </authorList>
    </citation>
    <scope>NUCLEOTIDE SEQUENCE [LARGE SCALE GENOMIC DNA]</scope>
    <source>
        <strain evidence="23">D-401</strain>
    </source>
</reference>
<keyword evidence="11 19" id="KW-1133">Transmembrane helix</keyword>
<evidence type="ECO:0000256" key="10">
    <source>
        <dbReference type="ARBA" id="ARBA00022801"/>
    </source>
</evidence>
<evidence type="ECO:0000256" key="13">
    <source>
        <dbReference type="ARBA" id="ARBA00023268"/>
    </source>
</evidence>
<dbReference type="AlphaFoldDB" id="A0A2N9YH48"/>
<evidence type="ECO:0000259" key="20">
    <source>
        <dbReference type="Pfam" id="PF01478"/>
    </source>
</evidence>
<evidence type="ECO:0000256" key="3">
    <source>
        <dbReference type="ARBA" id="ARBA00022475"/>
    </source>
</evidence>
<comment type="catalytic activity">
    <reaction evidence="14 18">
        <text>Typically cleaves a -Gly-|-Phe- bond to release an N-terminal, basic peptide of 5-8 residues from type IV prepilin, and then N-methylates the new N-terminal amino group, the methyl donor being S-adenosyl-L-methionine.</text>
        <dbReference type="EC" id="3.4.23.43"/>
    </reaction>
</comment>
<comment type="similarity">
    <text evidence="2 17">Belongs to the peptidase A24 family.</text>
</comment>
<keyword evidence="8" id="KW-0949">S-adenosyl-L-methionine</keyword>
<evidence type="ECO:0000256" key="11">
    <source>
        <dbReference type="ARBA" id="ARBA00022989"/>
    </source>
</evidence>
<keyword evidence="7 18" id="KW-0808">Transferase</keyword>
<feature type="transmembrane region" description="Helical" evidence="19">
    <location>
        <begin position="223"/>
        <end position="256"/>
    </location>
</feature>
<dbReference type="GO" id="GO:0032259">
    <property type="term" value="P:methylation"/>
    <property type="evidence" value="ECO:0007669"/>
    <property type="project" value="UniProtKB-KW"/>
</dbReference>
<feature type="domain" description="Prepilin type IV endopeptidase peptidase" evidence="20">
    <location>
        <begin position="142"/>
        <end position="252"/>
    </location>
</feature>
<keyword evidence="6 18" id="KW-0645">Protease</keyword>
<evidence type="ECO:0000256" key="9">
    <source>
        <dbReference type="ARBA" id="ARBA00022692"/>
    </source>
</evidence>
<comment type="function">
    <text evidence="18">Plays an essential role in type IV pili and type II pseudopili formation by proteolytically removing the leader sequence from substrate proteins and subsequently monomethylating the alpha-amino group of the newly exposed N-terminal phenylalanine.</text>
</comment>
<keyword evidence="12 19" id="KW-0472">Membrane</keyword>
<gene>
    <name evidence="22" type="ORF">BLE401_14215</name>
</gene>
<keyword evidence="13 18" id="KW-0511">Multifunctional enzyme</keyword>
<dbReference type="InterPro" id="IPR000045">
    <property type="entry name" value="Prepilin_IV_endopep_pep"/>
</dbReference>
<organism evidence="22 23">
    <name type="scientific">Beggiatoa leptomitoformis</name>
    <dbReference type="NCBI Taxonomy" id="288004"/>
    <lineage>
        <taxon>Bacteria</taxon>
        <taxon>Pseudomonadati</taxon>
        <taxon>Pseudomonadota</taxon>
        <taxon>Gammaproteobacteria</taxon>
        <taxon>Thiotrichales</taxon>
        <taxon>Thiotrichaceae</taxon>
        <taxon>Beggiatoa</taxon>
    </lineage>
</organism>
<evidence type="ECO:0000256" key="2">
    <source>
        <dbReference type="ARBA" id="ARBA00005801"/>
    </source>
</evidence>
<dbReference type="PANTHER" id="PTHR30487:SF0">
    <property type="entry name" value="PREPILIN LEADER PEPTIDASE_N-METHYLTRANSFERASE-RELATED"/>
    <property type="match status" value="1"/>
</dbReference>
<evidence type="ECO:0000256" key="5">
    <source>
        <dbReference type="ARBA" id="ARBA00022603"/>
    </source>
</evidence>
<evidence type="ECO:0000259" key="21">
    <source>
        <dbReference type="Pfam" id="PF06750"/>
    </source>
</evidence>
<evidence type="ECO:0000256" key="18">
    <source>
        <dbReference type="RuleBase" id="RU003794"/>
    </source>
</evidence>
<feature type="transmembrane region" description="Helical" evidence="19">
    <location>
        <begin position="165"/>
        <end position="184"/>
    </location>
</feature>
<evidence type="ECO:0000256" key="4">
    <source>
        <dbReference type="ARBA" id="ARBA00022519"/>
    </source>
</evidence>
<dbReference type="GO" id="GO:0004190">
    <property type="term" value="F:aspartic-type endopeptidase activity"/>
    <property type="evidence" value="ECO:0007669"/>
    <property type="project" value="UniProtKB-EC"/>
</dbReference>
<dbReference type="InterPro" id="IPR014032">
    <property type="entry name" value="Peptidase_A24A_bac"/>
</dbReference>
<evidence type="ECO:0000256" key="14">
    <source>
        <dbReference type="ARBA" id="ARBA00050401"/>
    </source>
</evidence>
<evidence type="ECO:0000256" key="17">
    <source>
        <dbReference type="RuleBase" id="RU003793"/>
    </source>
</evidence>
<keyword evidence="9 18" id="KW-0812">Transmembrane</keyword>
<evidence type="ECO:0000256" key="16">
    <source>
        <dbReference type="ARBA" id="ARBA00071870"/>
    </source>
</evidence>
<feature type="domain" description="Prepilin peptidase A24 N-terminal" evidence="21">
    <location>
        <begin position="20"/>
        <end position="126"/>
    </location>
</feature>
<evidence type="ECO:0000313" key="22">
    <source>
        <dbReference type="EMBL" id="AUI69729.1"/>
    </source>
</evidence>
<keyword evidence="23" id="KW-1185">Reference proteome</keyword>
<dbReference type="Pfam" id="PF01478">
    <property type="entry name" value="Peptidase_A24"/>
    <property type="match status" value="1"/>
</dbReference>
<evidence type="ECO:0000313" key="23">
    <source>
        <dbReference type="Proteomes" id="UP000234271"/>
    </source>
</evidence>
<dbReference type="EC" id="3.4.23.43" evidence="15 18"/>
<dbReference type="FunFam" id="1.20.120.1220:FF:000001">
    <property type="entry name" value="Type 4 prepilin-like proteins leader peptide-processing enzyme"/>
    <property type="match status" value="1"/>
</dbReference>
<feature type="transmembrane region" description="Helical" evidence="19">
    <location>
        <begin position="12"/>
        <end position="36"/>
    </location>
</feature>
<dbReference type="InterPro" id="IPR050882">
    <property type="entry name" value="Prepilin_peptidase/N-MTase"/>
</dbReference>